<dbReference type="Gene3D" id="3.30.160.60">
    <property type="entry name" value="Classic Zinc Finger"/>
    <property type="match status" value="1"/>
</dbReference>
<name>A0A6J8ATB0_MYTCO</name>
<evidence type="ECO:0000313" key="3">
    <source>
        <dbReference type="EMBL" id="CAC5373038.1"/>
    </source>
</evidence>
<keyword evidence="1" id="KW-0862">Zinc</keyword>
<feature type="domain" description="B box-type" evidence="2">
    <location>
        <begin position="38"/>
        <end position="79"/>
    </location>
</feature>
<dbReference type="PROSITE" id="PS50119">
    <property type="entry name" value="ZF_BBOX"/>
    <property type="match status" value="1"/>
</dbReference>
<dbReference type="PANTHER" id="PTHR25462:SF296">
    <property type="entry name" value="MEIOTIC P26, ISOFORM F"/>
    <property type="match status" value="1"/>
</dbReference>
<keyword evidence="1" id="KW-0863">Zinc-finger</keyword>
<dbReference type="AlphaFoldDB" id="A0A6J8ATB0"/>
<dbReference type="InterPro" id="IPR047153">
    <property type="entry name" value="TRIM45/56/19-like"/>
</dbReference>
<evidence type="ECO:0000256" key="1">
    <source>
        <dbReference type="PROSITE-ProRule" id="PRU00024"/>
    </source>
</evidence>
<dbReference type="InterPro" id="IPR000315">
    <property type="entry name" value="Znf_B-box"/>
</dbReference>
<reference evidence="3 4" key="1">
    <citation type="submission" date="2020-06" db="EMBL/GenBank/DDBJ databases">
        <authorList>
            <person name="Li R."/>
            <person name="Bekaert M."/>
        </authorList>
    </citation>
    <scope>NUCLEOTIDE SEQUENCE [LARGE SCALE GENOMIC DNA]</scope>
    <source>
        <strain evidence="4">wild</strain>
    </source>
</reference>
<gene>
    <name evidence="3" type="ORF">MCOR_10938</name>
</gene>
<accession>A0A6J8ATB0</accession>
<keyword evidence="4" id="KW-1185">Reference proteome</keyword>
<keyword evidence="1" id="KW-0479">Metal-binding</keyword>
<dbReference type="OrthoDB" id="10339029at2759"/>
<dbReference type="SUPFAM" id="SSF57845">
    <property type="entry name" value="B-box zinc-binding domain"/>
    <property type="match status" value="1"/>
</dbReference>
<dbReference type="PANTHER" id="PTHR25462">
    <property type="entry name" value="BONUS, ISOFORM C-RELATED"/>
    <property type="match status" value="1"/>
</dbReference>
<dbReference type="EMBL" id="CACVKT020001876">
    <property type="protein sequence ID" value="CAC5373038.1"/>
    <property type="molecule type" value="Genomic_DNA"/>
</dbReference>
<evidence type="ECO:0000259" key="2">
    <source>
        <dbReference type="PROSITE" id="PS50119"/>
    </source>
</evidence>
<organism evidence="3 4">
    <name type="scientific">Mytilus coruscus</name>
    <name type="common">Sea mussel</name>
    <dbReference type="NCBI Taxonomy" id="42192"/>
    <lineage>
        <taxon>Eukaryota</taxon>
        <taxon>Metazoa</taxon>
        <taxon>Spiralia</taxon>
        <taxon>Lophotrochozoa</taxon>
        <taxon>Mollusca</taxon>
        <taxon>Bivalvia</taxon>
        <taxon>Autobranchia</taxon>
        <taxon>Pteriomorphia</taxon>
        <taxon>Mytilida</taxon>
        <taxon>Mytiloidea</taxon>
        <taxon>Mytilidae</taxon>
        <taxon>Mytilinae</taxon>
        <taxon>Mytilus</taxon>
    </lineage>
</organism>
<evidence type="ECO:0000313" key="4">
    <source>
        <dbReference type="Proteomes" id="UP000507470"/>
    </source>
</evidence>
<sequence>MCQRCCDKVHPKFPTAKDHTMIDIGKYEKKSEKEKPIFSNLLCHEHSGKKCCHFCKTCNQLVCYLCIEKDHKFHELIEINQGFEMKMEILGKSQKKIDTGIHTQTCSEEEIRKIKFLEHASFNKTKQEILDYKEALTNAVNGHANELLDKLCQCQEKVSKSINQEEKKVKRNPKSLLNQKEVVDNILKTKNAKTVFTSADTFINTLETKMEPVNTTFQHVPKFSPGTGKMPDLQKLFGSLKNVTCPYNPEPKVIGEHTTNLNTCYNLNVSLDGSMWKNNQTMLKKVVPTDNGLKILMNFNCIILNMSQMKNGDLLLTVVGSPILKVIPSGTTELKDSCYDVSPLQPFGVHATPDNKVIISVFDKESIQEVVQRKVIVMNQLGFREKVFLNDHHNKPLFTLPRRVTSNNVNIISVVDLLSDNCYARTVFLDLSGNIKNIYRGHYSINSYENQF</sequence>
<proteinExistence type="predicted"/>
<dbReference type="Proteomes" id="UP000507470">
    <property type="component" value="Unassembled WGS sequence"/>
</dbReference>
<dbReference type="CDD" id="cd19756">
    <property type="entry name" value="Bbox2"/>
    <property type="match status" value="1"/>
</dbReference>
<dbReference type="GO" id="GO:0008270">
    <property type="term" value="F:zinc ion binding"/>
    <property type="evidence" value="ECO:0007669"/>
    <property type="project" value="UniProtKB-KW"/>
</dbReference>
<protein>
    <recommendedName>
        <fullName evidence="2">B box-type domain-containing protein</fullName>
    </recommendedName>
</protein>